<dbReference type="PANTHER" id="PTHR43975">
    <property type="entry name" value="ZGC:101858"/>
    <property type="match status" value="1"/>
</dbReference>
<dbReference type="Proteomes" id="UP000759131">
    <property type="component" value="Unassembled WGS sequence"/>
</dbReference>
<dbReference type="PANTHER" id="PTHR43975:SF2">
    <property type="entry name" value="EG:BACR7A4.14 PROTEIN-RELATED"/>
    <property type="match status" value="1"/>
</dbReference>
<accession>A0A7R9KXA6</accession>
<dbReference type="OrthoDB" id="8947933at2759"/>
<dbReference type="EMBL" id="OC862267">
    <property type="protein sequence ID" value="CAD7630065.1"/>
    <property type="molecule type" value="Genomic_DNA"/>
</dbReference>
<sequence length="146" mass="15680">MANSLDFKGKVAVITGASSGIGEGVAKYLAELGAQVVITGRNADNLNRVAKALEVVADITREEDARRLVDETIAAFARIDVLVNNAGQSWPTSIFDPKVVQNFDNVMDLDLRSVVYLTSLFVPHLEKSSGNIINMSSIISSVSNEI</sequence>
<proteinExistence type="predicted"/>
<reference evidence="1" key="1">
    <citation type="submission" date="2020-11" db="EMBL/GenBank/DDBJ databases">
        <authorList>
            <person name="Tran Van P."/>
        </authorList>
    </citation>
    <scope>NUCLEOTIDE SEQUENCE</scope>
</reference>
<keyword evidence="2" id="KW-1185">Reference proteome</keyword>
<evidence type="ECO:0000313" key="1">
    <source>
        <dbReference type="EMBL" id="CAD7630065.1"/>
    </source>
</evidence>
<dbReference type="SUPFAM" id="SSF51735">
    <property type="entry name" value="NAD(P)-binding Rossmann-fold domains"/>
    <property type="match status" value="1"/>
</dbReference>
<dbReference type="InterPro" id="IPR002347">
    <property type="entry name" value="SDR_fam"/>
</dbReference>
<protein>
    <submittedName>
        <fullName evidence="1">Uncharacterized protein</fullName>
    </submittedName>
</protein>
<evidence type="ECO:0000313" key="2">
    <source>
        <dbReference type="Proteomes" id="UP000759131"/>
    </source>
</evidence>
<gene>
    <name evidence="1" type="ORF">OSB1V03_LOCUS10478</name>
</gene>
<dbReference type="Pfam" id="PF00106">
    <property type="entry name" value="adh_short"/>
    <property type="match status" value="1"/>
</dbReference>
<dbReference type="PRINTS" id="PR00081">
    <property type="entry name" value="GDHRDH"/>
</dbReference>
<organism evidence="1">
    <name type="scientific">Medioppia subpectinata</name>
    <dbReference type="NCBI Taxonomy" id="1979941"/>
    <lineage>
        <taxon>Eukaryota</taxon>
        <taxon>Metazoa</taxon>
        <taxon>Ecdysozoa</taxon>
        <taxon>Arthropoda</taxon>
        <taxon>Chelicerata</taxon>
        <taxon>Arachnida</taxon>
        <taxon>Acari</taxon>
        <taxon>Acariformes</taxon>
        <taxon>Sarcoptiformes</taxon>
        <taxon>Oribatida</taxon>
        <taxon>Brachypylina</taxon>
        <taxon>Oppioidea</taxon>
        <taxon>Oppiidae</taxon>
        <taxon>Medioppia</taxon>
    </lineage>
</organism>
<dbReference type="AlphaFoldDB" id="A0A7R9KXA6"/>
<dbReference type="Gene3D" id="3.40.50.720">
    <property type="entry name" value="NAD(P)-binding Rossmann-like Domain"/>
    <property type="match status" value="1"/>
</dbReference>
<dbReference type="EMBL" id="CAJPIZ010007692">
    <property type="protein sequence ID" value="CAG2110495.1"/>
    <property type="molecule type" value="Genomic_DNA"/>
</dbReference>
<name>A0A7R9KXA6_9ACAR</name>
<dbReference type="InterPro" id="IPR036291">
    <property type="entry name" value="NAD(P)-bd_dom_sf"/>
</dbReference>